<dbReference type="AlphaFoldDB" id="A0A4Y9Y6S1"/>
<dbReference type="Proteomes" id="UP000298327">
    <property type="component" value="Unassembled WGS sequence"/>
</dbReference>
<keyword evidence="4" id="KW-1185">Reference proteome</keyword>
<keyword evidence="1" id="KW-0472">Membrane</keyword>
<dbReference type="InterPro" id="IPR045340">
    <property type="entry name" value="DUF6533"/>
</dbReference>
<protein>
    <recommendedName>
        <fullName evidence="2">DUF6533 domain-containing protein</fullName>
    </recommendedName>
</protein>
<comment type="caution">
    <text evidence="3">The sequence shown here is derived from an EMBL/GenBank/DDBJ whole genome shotgun (WGS) entry which is preliminary data.</text>
</comment>
<reference evidence="3 4" key="1">
    <citation type="submission" date="2019-02" db="EMBL/GenBank/DDBJ databases">
        <title>Genome sequencing of the rare red list fungi Dentipellis fragilis.</title>
        <authorList>
            <person name="Buettner E."/>
            <person name="Kellner H."/>
        </authorList>
    </citation>
    <scope>NUCLEOTIDE SEQUENCE [LARGE SCALE GENOMIC DNA]</scope>
    <source>
        <strain evidence="3 4">DSM 105465</strain>
    </source>
</reference>
<accession>A0A4Y9Y6S1</accession>
<sequence>MGDNPQLDHAVEVAMGRVDIGRYSILDTLIVYDWLISFSDEYTLIHQARWTCVKVAYLWCRYYPLLVFPFHIWGWVLNHSAETCANIVHPLYATLIPLQLSAQVVLMLRAYAFAGRDSRILYCLCFGLAALLGVDVYVWGFDVQLVSTLFSVLDQSGCFATTDISASQGAIHISLTFLTAFAYDLLTMSIVIIHCFRIRSTQGSLGASFLTQGVLVFMSMTTLNIFSAAMYLSPNKTFNGIGSYFALLLPDILACRLVLMLRRRVSPTESVRQRECSQLVRDALELLPVSTEDVEVVDETETAPAL</sequence>
<dbReference type="OrthoDB" id="3251775at2759"/>
<gene>
    <name evidence="3" type="ORF">EVG20_g8659</name>
</gene>
<dbReference type="Pfam" id="PF20151">
    <property type="entry name" value="DUF6533"/>
    <property type="match status" value="1"/>
</dbReference>
<feature type="transmembrane region" description="Helical" evidence="1">
    <location>
        <begin position="55"/>
        <end position="75"/>
    </location>
</feature>
<keyword evidence="1" id="KW-0812">Transmembrane</keyword>
<feature type="transmembrane region" description="Helical" evidence="1">
    <location>
        <begin position="87"/>
        <end position="108"/>
    </location>
</feature>
<name>A0A4Y9Y6S1_9AGAM</name>
<keyword evidence="1" id="KW-1133">Transmembrane helix</keyword>
<proteinExistence type="predicted"/>
<feature type="transmembrane region" description="Helical" evidence="1">
    <location>
        <begin position="241"/>
        <end position="259"/>
    </location>
</feature>
<evidence type="ECO:0000313" key="3">
    <source>
        <dbReference type="EMBL" id="TFY57131.1"/>
    </source>
</evidence>
<feature type="transmembrane region" description="Helical" evidence="1">
    <location>
        <begin position="171"/>
        <end position="193"/>
    </location>
</feature>
<evidence type="ECO:0000313" key="4">
    <source>
        <dbReference type="Proteomes" id="UP000298327"/>
    </source>
</evidence>
<organism evidence="3 4">
    <name type="scientific">Dentipellis fragilis</name>
    <dbReference type="NCBI Taxonomy" id="205917"/>
    <lineage>
        <taxon>Eukaryota</taxon>
        <taxon>Fungi</taxon>
        <taxon>Dikarya</taxon>
        <taxon>Basidiomycota</taxon>
        <taxon>Agaricomycotina</taxon>
        <taxon>Agaricomycetes</taxon>
        <taxon>Russulales</taxon>
        <taxon>Hericiaceae</taxon>
        <taxon>Dentipellis</taxon>
    </lineage>
</organism>
<feature type="domain" description="DUF6533" evidence="2">
    <location>
        <begin position="28"/>
        <end position="66"/>
    </location>
</feature>
<evidence type="ECO:0000259" key="2">
    <source>
        <dbReference type="Pfam" id="PF20151"/>
    </source>
</evidence>
<feature type="transmembrane region" description="Helical" evidence="1">
    <location>
        <begin position="120"/>
        <end position="140"/>
    </location>
</feature>
<evidence type="ECO:0000256" key="1">
    <source>
        <dbReference type="SAM" id="Phobius"/>
    </source>
</evidence>
<feature type="transmembrane region" description="Helical" evidence="1">
    <location>
        <begin position="205"/>
        <end position="229"/>
    </location>
</feature>
<dbReference type="EMBL" id="SEOQ01000773">
    <property type="protein sequence ID" value="TFY57131.1"/>
    <property type="molecule type" value="Genomic_DNA"/>
</dbReference>